<dbReference type="PANTHER" id="PTHR22775:SF47">
    <property type="entry name" value="MEIOTICALLY UP-REGULATED GENE 122 PROTEIN"/>
    <property type="match status" value="1"/>
</dbReference>
<dbReference type="PROSITE" id="PS51207">
    <property type="entry name" value="PXA"/>
    <property type="match status" value="1"/>
</dbReference>
<dbReference type="Pfam" id="PF02194">
    <property type="entry name" value="PXA"/>
    <property type="match status" value="1"/>
</dbReference>
<feature type="compositionally biased region" description="Polar residues" evidence="3">
    <location>
        <begin position="888"/>
        <end position="901"/>
    </location>
</feature>
<keyword evidence="6" id="KW-1185">Reference proteome</keyword>
<dbReference type="CDD" id="cd06093">
    <property type="entry name" value="PX_domain"/>
    <property type="match status" value="1"/>
</dbReference>
<evidence type="ECO:0000313" key="6">
    <source>
        <dbReference type="Proteomes" id="UP000800097"/>
    </source>
</evidence>
<dbReference type="RefSeq" id="XP_033649765.1">
    <property type="nucleotide sequence ID" value="XM_033797195.1"/>
</dbReference>
<feature type="compositionally biased region" description="Basic residues" evidence="3">
    <location>
        <begin position="902"/>
        <end position="914"/>
    </location>
</feature>
<evidence type="ECO:0000313" key="5">
    <source>
        <dbReference type="EMBL" id="KAF2272226.1"/>
    </source>
</evidence>
<dbReference type="EMBL" id="ML986524">
    <property type="protein sequence ID" value="KAF2272226.1"/>
    <property type="molecule type" value="Genomic_DNA"/>
</dbReference>
<dbReference type="InterPro" id="IPR036871">
    <property type="entry name" value="PX_dom_sf"/>
</dbReference>
<evidence type="ECO:0000256" key="3">
    <source>
        <dbReference type="SAM" id="MobiDB-lite"/>
    </source>
</evidence>
<dbReference type="FunFam" id="3.30.1520.10:FF:000065">
    <property type="entry name" value="PX domain protein (AFU_orthologue AFUA_2G07450)"/>
    <property type="match status" value="1"/>
</dbReference>
<keyword evidence="2" id="KW-0175">Coiled coil</keyword>
<dbReference type="AlphaFoldDB" id="A0A6A6J9A9"/>
<dbReference type="PANTHER" id="PTHR22775">
    <property type="entry name" value="SORTING NEXIN"/>
    <property type="match status" value="1"/>
</dbReference>
<dbReference type="Gene3D" id="3.30.1520.10">
    <property type="entry name" value="Phox-like domain"/>
    <property type="match status" value="1"/>
</dbReference>
<organism evidence="5 6">
    <name type="scientific">Westerdykella ornata</name>
    <dbReference type="NCBI Taxonomy" id="318751"/>
    <lineage>
        <taxon>Eukaryota</taxon>
        <taxon>Fungi</taxon>
        <taxon>Dikarya</taxon>
        <taxon>Ascomycota</taxon>
        <taxon>Pezizomycotina</taxon>
        <taxon>Dothideomycetes</taxon>
        <taxon>Pleosporomycetidae</taxon>
        <taxon>Pleosporales</taxon>
        <taxon>Sporormiaceae</taxon>
        <taxon>Westerdykella</taxon>
    </lineage>
</organism>
<feature type="compositionally biased region" description="Basic and acidic residues" evidence="3">
    <location>
        <begin position="479"/>
        <end position="489"/>
    </location>
</feature>
<feature type="compositionally biased region" description="Basic and acidic residues" evidence="3">
    <location>
        <begin position="27"/>
        <end position="36"/>
    </location>
</feature>
<feature type="coiled-coil region" evidence="2">
    <location>
        <begin position="388"/>
        <end position="415"/>
    </location>
</feature>
<feature type="domain" description="PXA" evidence="4">
    <location>
        <begin position="161"/>
        <end position="341"/>
    </location>
</feature>
<dbReference type="SUPFAM" id="SSF64268">
    <property type="entry name" value="PX domain"/>
    <property type="match status" value="1"/>
</dbReference>
<reference evidence="5" key="1">
    <citation type="journal article" date="2020" name="Stud. Mycol.">
        <title>101 Dothideomycetes genomes: a test case for predicting lifestyles and emergence of pathogens.</title>
        <authorList>
            <person name="Haridas S."/>
            <person name="Albert R."/>
            <person name="Binder M."/>
            <person name="Bloem J."/>
            <person name="Labutti K."/>
            <person name="Salamov A."/>
            <person name="Andreopoulos B."/>
            <person name="Baker S."/>
            <person name="Barry K."/>
            <person name="Bills G."/>
            <person name="Bluhm B."/>
            <person name="Cannon C."/>
            <person name="Castanera R."/>
            <person name="Culley D."/>
            <person name="Daum C."/>
            <person name="Ezra D."/>
            <person name="Gonzalez J."/>
            <person name="Henrissat B."/>
            <person name="Kuo A."/>
            <person name="Liang C."/>
            <person name="Lipzen A."/>
            <person name="Lutzoni F."/>
            <person name="Magnuson J."/>
            <person name="Mondo S."/>
            <person name="Nolan M."/>
            <person name="Ohm R."/>
            <person name="Pangilinan J."/>
            <person name="Park H.-J."/>
            <person name="Ramirez L."/>
            <person name="Alfaro M."/>
            <person name="Sun H."/>
            <person name="Tritt A."/>
            <person name="Yoshinaga Y."/>
            <person name="Zwiers L.-H."/>
            <person name="Turgeon B."/>
            <person name="Goodwin S."/>
            <person name="Spatafora J."/>
            <person name="Crous P."/>
            <person name="Grigoriev I."/>
        </authorList>
    </citation>
    <scope>NUCLEOTIDE SEQUENCE</scope>
    <source>
        <strain evidence="5">CBS 379.55</strain>
    </source>
</reference>
<dbReference type="OrthoDB" id="41200at2759"/>
<name>A0A6A6J9A9_WESOR</name>
<feature type="compositionally biased region" description="Basic and acidic residues" evidence="3">
    <location>
        <begin position="779"/>
        <end position="795"/>
    </location>
</feature>
<feature type="compositionally biased region" description="Polar residues" evidence="3">
    <location>
        <begin position="749"/>
        <end position="762"/>
    </location>
</feature>
<dbReference type="GeneID" id="54550370"/>
<feature type="region of interest" description="Disordered" evidence="3">
    <location>
        <begin position="1"/>
        <end position="40"/>
    </location>
</feature>
<protein>
    <recommendedName>
        <fullName evidence="4">PXA domain-containing protein</fullName>
    </recommendedName>
</protein>
<dbReference type="SMART" id="SM00313">
    <property type="entry name" value="PXA"/>
    <property type="match status" value="1"/>
</dbReference>
<dbReference type="InterPro" id="IPR003114">
    <property type="entry name" value="Phox_assoc"/>
</dbReference>
<evidence type="ECO:0000259" key="4">
    <source>
        <dbReference type="PROSITE" id="PS51207"/>
    </source>
</evidence>
<feature type="compositionally biased region" description="Polar residues" evidence="3">
    <location>
        <begin position="464"/>
        <end position="478"/>
    </location>
</feature>
<feature type="compositionally biased region" description="Polar residues" evidence="3">
    <location>
        <begin position="713"/>
        <end position="728"/>
    </location>
</feature>
<feature type="compositionally biased region" description="Polar residues" evidence="3">
    <location>
        <begin position="435"/>
        <end position="451"/>
    </location>
</feature>
<dbReference type="InterPro" id="IPR013937">
    <property type="entry name" value="Sorting_nexin_C"/>
</dbReference>
<evidence type="ECO:0000256" key="2">
    <source>
        <dbReference type="SAM" id="Coils"/>
    </source>
</evidence>
<accession>A0A6A6J9A9</accession>
<comment type="similarity">
    <text evidence="1">Belongs to the sorting nexin family.</text>
</comment>
<feature type="compositionally biased region" description="Low complexity" evidence="3">
    <location>
        <begin position="874"/>
        <end position="887"/>
    </location>
</feature>
<feature type="region of interest" description="Disordered" evidence="3">
    <location>
        <begin position="426"/>
        <end position="489"/>
    </location>
</feature>
<dbReference type="Proteomes" id="UP000800097">
    <property type="component" value="Unassembled WGS sequence"/>
</dbReference>
<feature type="compositionally biased region" description="Polar residues" evidence="3">
    <location>
        <begin position="853"/>
        <end position="866"/>
    </location>
</feature>
<gene>
    <name evidence="5" type="ORF">EI97DRAFT_426739</name>
</gene>
<sequence>MSEPIQTCPSAPDEPPPDTPPASTSKVAREDSKDEQENPFAPTLDLKSLTDRTLRFLATASNETLGACLVGLGAGTYIVLGRVGLILIGVVGGVVLHATWEGSLAVKDGERVPKELRVDVARRLLDWRGRDTSEKKAVDNEDVQVDLKLLTGRELDYSDFRPETAAALTDLTDAVIRDYVKWWYSPILPSEPTFPAECRQTLTAFMISVSSHLSRKRPADSFVDFVTRSSSFMIIIFQELSVALAASPSASVAEAVDGYLEMNPECTLGNILDNKYQQKQFDMAADDILQSYLDPKTYNCKPAQVFLRQILAKVVLEKIVVSCSKPEWINSWIVYLLEEGEPELMHAIDAGVEESSGQLQNVKSAVDKEEKLAEEAATSEQIRRNRAVSKAQEAMDEAMREAQRLSQMIADEEARKLKEQECALTASLHDDKSESTTQGVVTPTSSQSETLGYSDAADLGISNVPAQTPSQINASSPTKAEDSPKQEAKRAFTSFDQIVPNQPPTALMANPPPPLTLHNCKISIFDDSVPGEKGNIKSKPTAEYLIQIEPASNHYSGWMTVRKYTDLETLHEVLRRIANITGTFGFTEAHSTLPVWKGHTKSSLRGELERYLNDAVKYKPLAESEGMKRFLEKESQVSKSPGKGFPGIGWPGQTFETMGKGMIDVLTKAPKEVAGGGKALLGGVTGVLNSVATPLGGARRNRESVPTDIGTVNRATTAPSPSAQQPIQNRHGRAESTVSELPTHIRTESIMSSFSRRTSTDSLRVPNSPIIDQQPQREAPMERRPSLNPDGDGKRSNRSSVYGSRNNSRAPSVRASMDLSPVMGGDQLLNLPPMPSDIPDDYVGNEPQPALKMSSSTTSLLFQNASDIPPPLPRRTSATSLTSPSSLNRSHPQPSRTFPTHSSHKSAPKQRKPHAPLTTQETTVLIELFFALTQELYTLSSAWQIRLTLLSAAKSFLLRPGNPQLASIQQLLQSTVLDANTSDSAIASYIQKVRQNALPTEDELKAWPAEMDEAEKTKLREKARRLLVERGMPMALTSVMGQAASGEALGRVFDALQVEKVARGFMFGLVVQGLRGLTQ</sequence>
<evidence type="ECO:0000256" key="1">
    <source>
        <dbReference type="ARBA" id="ARBA00010883"/>
    </source>
</evidence>
<feature type="compositionally biased region" description="Polar residues" evidence="3">
    <location>
        <begin position="798"/>
        <end position="810"/>
    </location>
</feature>
<dbReference type="GO" id="GO:0035091">
    <property type="term" value="F:phosphatidylinositol binding"/>
    <property type="evidence" value="ECO:0007669"/>
    <property type="project" value="InterPro"/>
</dbReference>
<feature type="region of interest" description="Disordered" evidence="3">
    <location>
        <begin position="694"/>
        <end position="918"/>
    </location>
</feature>
<dbReference type="Pfam" id="PF08628">
    <property type="entry name" value="Nexin_C"/>
    <property type="match status" value="1"/>
</dbReference>
<proteinExistence type="inferred from homology"/>